<evidence type="ECO:0000256" key="2">
    <source>
        <dbReference type="ARBA" id="ARBA00023125"/>
    </source>
</evidence>
<keyword evidence="2" id="KW-0238">DNA-binding</keyword>
<dbReference type="InterPro" id="IPR012318">
    <property type="entry name" value="HTH_CRP"/>
</dbReference>
<evidence type="ECO:0000256" key="3">
    <source>
        <dbReference type="ARBA" id="ARBA00023163"/>
    </source>
</evidence>
<dbReference type="PANTHER" id="PTHR24567:SF26">
    <property type="entry name" value="REGULATORY PROTEIN YEIL"/>
    <property type="match status" value="1"/>
</dbReference>
<dbReference type="EMBL" id="BCMF01000002">
    <property type="protein sequence ID" value="GAW98459.1"/>
    <property type="molecule type" value="Genomic_DNA"/>
</dbReference>
<sequence length="226" mass="26034">MEKIDDDDLKQQLMTQCHFESLFGPKLAQHAELLHFKTQEYIVENGIQPEYLFYLVKGKAKLYDSLANGKDTLIDFFTPPCFIGEMELLDAQSEPFSVQVIDDCYCLALPVRKYRSQLLSDPTFLQNVCIYLSHKNARNIKTASRNQGFTLSQRLAAFILLTAHNGYYNEKHTQVAEYLGVSYRHLLFVIADFVKAGYLQKDQRGYQIADQKALQRLAWEVNSSDN</sequence>
<dbReference type="PROSITE" id="PS50042">
    <property type="entry name" value="CNMP_BINDING_3"/>
    <property type="match status" value="1"/>
</dbReference>
<evidence type="ECO:0000256" key="1">
    <source>
        <dbReference type="ARBA" id="ARBA00023015"/>
    </source>
</evidence>
<keyword evidence="6" id="KW-1185">Reference proteome</keyword>
<organism evidence="5 6">
    <name type="scientific">Secundilactobacillus mixtipabuli</name>
    <dbReference type="NCBI Taxonomy" id="1435342"/>
    <lineage>
        <taxon>Bacteria</taxon>
        <taxon>Bacillati</taxon>
        <taxon>Bacillota</taxon>
        <taxon>Bacilli</taxon>
        <taxon>Lactobacillales</taxon>
        <taxon>Lactobacillaceae</taxon>
        <taxon>Secundilactobacillus</taxon>
    </lineage>
</organism>
<name>A0A1Z5I9N5_9LACO</name>
<comment type="caution">
    <text evidence="5">The sequence shown here is derived from an EMBL/GenBank/DDBJ whole genome shotgun (WGS) entry which is preliminary data.</text>
</comment>
<evidence type="ECO:0000259" key="4">
    <source>
        <dbReference type="PROSITE" id="PS50042"/>
    </source>
</evidence>
<accession>A0A1Z5I9N5</accession>
<dbReference type="SMART" id="SM00100">
    <property type="entry name" value="cNMP"/>
    <property type="match status" value="1"/>
</dbReference>
<keyword evidence="1" id="KW-0805">Transcription regulation</keyword>
<dbReference type="InterPro" id="IPR018490">
    <property type="entry name" value="cNMP-bd_dom_sf"/>
</dbReference>
<evidence type="ECO:0000313" key="5">
    <source>
        <dbReference type="EMBL" id="GAW98459.1"/>
    </source>
</evidence>
<dbReference type="SUPFAM" id="SSF46785">
    <property type="entry name" value="Winged helix' DNA-binding domain"/>
    <property type="match status" value="1"/>
</dbReference>
<dbReference type="CDD" id="cd00038">
    <property type="entry name" value="CAP_ED"/>
    <property type="match status" value="1"/>
</dbReference>
<dbReference type="NCBIfam" id="NF007707">
    <property type="entry name" value="PRK10402.1"/>
    <property type="match status" value="1"/>
</dbReference>
<keyword evidence="3" id="KW-0804">Transcription</keyword>
<dbReference type="AlphaFoldDB" id="A0A1Z5I9N5"/>
<gene>
    <name evidence="5" type="ORF">IWT30_00404</name>
</gene>
<dbReference type="Gene3D" id="2.60.120.10">
    <property type="entry name" value="Jelly Rolls"/>
    <property type="match status" value="1"/>
</dbReference>
<reference evidence="5 6" key="1">
    <citation type="submission" date="2015-11" db="EMBL/GenBank/DDBJ databases">
        <title>Draft genome sequences of new species of the genus Lactobacillus isolated from orchardgrass silage.</title>
        <authorList>
            <person name="Tohno M."/>
            <person name="Tanizawa Y."/>
            <person name="Arita M."/>
        </authorList>
    </citation>
    <scope>NUCLEOTIDE SEQUENCE [LARGE SCALE GENOMIC DNA]</scope>
    <source>
        <strain evidence="5 6">IWT30</strain>
    </source>
</reference>
<dbReference type="GO" id="GO:0005829">
    <property type="term" value="C:cytosol"/>
    <property type="evidence" value="ECO:0007669"/>
    <property type="project" value="TreeGrafter"/>
</dbReference>
<dbReference type="OrthoDB" id="581021at2"/>
<dbReference type="InterPro" id="IPR036390">
    <property type="entry name" value="WH_DNA-bd_sf"/>
</dbReference>
<dbReference type="InterPro" id="IPR050397">
    <property type="entry name" value="Env_Response_Regulators"/>
</dbReference>
<dbReference type="GO" id="GO:0003700">
    <property type="term" value="F:DNA-binding transcription factor activity"/>
    <property type="evidence" value="ECO:0007669"/>
    <property type="project" value="TreeGrafter"/>
</dbReference>
<dbReference type="RefSeq" id="WP_089108284.1">
    <property type="nucleotide sequence ID" value="NZ_BCMF01000002.1"/>
</dbReference>
<dbReference type="Pfam" id="PF00027">
    <property type="entry name" value="cNMP_binding"/>
    <property type="match status" value="1"/>
</dbReference>
<proteinExistence type="predicted"/>
<dbReference type="Pfam" id="PF13545">
    <property type="entry name" value="HTH_Crp_2"/>
    <property type="match status" value="1"/>
</dbReference>
<protein>
    <submittedName>
        <fullName evidence="5">Transcriptional regulator</fullName>
    </submittedName>
</protein>
<dbReference type="PANTHER" id="PTHR24567">
    <property type="entry name" value="CRP FAMILY TRANSCRIPTIONAL REGULATORY PROTEIN"/>
    <property type="match status" value="1"/>
</dbReference>
<dbReference type="GO" id="GO:0003677">
    <property type="term" value="F:DNA binding"/>
    <property type="evidence" value="ECO:0007669"/>
    <property type="project" value="UniProtKB-KW"/>
</dbReference>
<dbReference type="InterPro" id="IPR014710">
    <property type="entry name" value="RmlC-like_jellyroll"/>
</dbReference>
<dbReference type="SUPFAM" id="SSF51206">
    <property type="entry name" value="cAMP-binding domain-like"/>
    <property type="match status" value="1"/>
</dbReference>
<evidence type="ECO:0000313" key="6">
    <source>
        <dbReference type="Proteomes" id="UP000198374"/>
    </source>
</evidence>
<dbReference type="InterPro" id="IPR000595">
    <property type="entry name" value="cNMP-bd_dom"/>
</dbReference>
<dbReference type="Proteomes" id="UP000198374">
    <property type="component" value="Unassembled WGS sequence"/>
</dbReference>
<feature type="domain" description="Cyclic nucleotide-binding" evidence="4">
    <location>
        <begin position="26"/>
        <end position="118"/>
    </location>
</feature>